<name>A0A1H7SEX5_OLID1</name>
<dbReference type="RefSeq" id="WP_093326338.1">
    <property type="nucleotide sequence ID" value="NZ_FOAF01000003.1"/>
</dbReference>
<accession>A0A1H7SEX5</accession>
<protein>
    <submittedName>
        <fullName evidence="1">Uncharacterized protein</fullName>
    </submittedName>
</protein>
<dbReference type="AlphaFoldDB" id="A0A1H7SEX5"/>
<sequence>MTPNLTDTYGGMLTQDELAQRYAYINARIKFDYTEEELSFLMGKAPYYFTDYERMENGSRLSDEDIEILSRIFYGQLLEGAPFERDEFYTYQEKRLIRVQKEIKDGMLFYKIIHPWLIRKDKIKVNDPIKFYEIIRKITPYEEQKVKSEIRYVLQRLINRGFFQTKQAPHVIYKEVAKYVDRNITIYPIYLKQVLHDFLHSGKMILKTTNGVMHFILGKAYLEKQQL</sequence>
<gene>
    <name evidence="1" type="ORF">SAMN05661044_03195</name>
</gene>
<evidence type="ECO:0000313" key="2">
    <source>
        <dbReference type="Proteomes" id="UP000199421"/>
    </source>
</evidence>
<dbReference type="OrthoDB" id="702555at2"/>
<keyword evidence="2" id="KW-1185">Reference proteome</keyword>
<dbReference type="EMBL" id="FOAF01000003">
    <property type="protein sequence ID" value="SEL70958.1"/>
    <property type="molecule type" value="Genomic_DNA"/>
</dbReference>
<dbReference type="Proteomes" id="UP000199421">
    <property type="component" value="Unassembled WGS sequence"/>
</dbReference>
<reference evidence="2" key="1">
    <citation type="submission" date="2016-10" db="EMBL/GenBank/DDBJ databases">
        <authorList>
            <person name="Varghese N."/>
            <person name="Submissions S."/>
        </authorList>
    </citation>
    <scope>NUCLEOTIDE SEQUENCE [LARGE SCALE GENOMIC DNA]</scope>
    <source>
        <strain evidence="2">DSM 18733</strain>
    </source>
</reference>
<evidence type="ECO:0000313" key="1">
    <source>
        <dbReference type="EMBL" id="SEL70958.1"/>
    </source>
</evidence>
<proteinExistence type="predicted"/>
<organism evidence="1 2">
    <name type="scientific">Olivibacter domesticus</name>
    <name type="common">Pseudosphingobacterium domesticum</name>
    <dbReference type="NCBI Taxonomy" id="407022"/>
    <lineage>
        <taxon>Bacteria</taxon>
        <taxon>Pseudomonadati</taxon>
        <taxon>Bacteroidota</taxon>
        <taxon>Sphingobacteriia</taxon>
        <taxon>Sphingobacteriales</taxon>
        <taxon>Sphingobacteriaceae</taxon>
        <taxon>Olivibacter</taxon>
    </lineage>
</organism>